<evidence type="ECO:0000313" key="1">
    <source>
        <dbReference type="Proteomes" id="UP000887579"/>
    </source>
</evidence>
<sequence>MPVEPILEYLKTSPESAYRSVYEKLKNYTEPETVADLSMSGKFFHDWKCRCQILIELITAKPKKHKPEHWYLEFLKACNTSPKTRPIAMVLERDFRDMVEKYEIEISQLTKPVHRSEKDFVDPSEAPTSPRPQKQFGTYPPEITGAYSGNYDLREYQRELIKKANEGFNTIICAPTGSGKTLVAADIIAFHLRRLRHAERVGRVVMFVPTIPLVNQQSSHLSTNLRPEFYVEKLSGAERSSEKSDDVRKAATLLKADIVVLTPQIFINMLLSPLRSQKIYLQDFTMFVFDECHHCNEQHPYNVLMNLVRESEYKPQIVGLTASVGDGGD</sequence>
<organism evidence="1 2">
    <name type="scientific">Panagrolaimus sp. ES5</name>
    <dbReference type="NCBI Taxonomy" id="591445"/>
    <lineage>
        <taxon>Eukaryota</taxon>
        <taxon>Metazoa</taxon>
        <taxon>Ecdysozoa</taxon>
        <taxon>Nematoda</taxon>
        <taxon>Chromadorea</taxon>
        <taxon>Rhabditida</taxon>
        <taxon>Tylenchina</taxon>
        <taxon>Panagrolaimomorpha</taxon>
        <taxon>Panagrolaimoidea</taxon>
        <taxon>Panagrolaimidae</taxon>
        <taxon>Panagrolaimus</taxon>
    </lineage>
</organism>
<evidence type="ECO:0000313" key="2">
    <source>
        <dbReference type="WBParaSite" id="ES5_v2.g27620.t1"/>
    </source>
</evidence>
<name>A0AC34GD45_9BILA</name>
<protein>
    <submittedName>
        <fullName evidence="2">Helicase ATP-binding domain-containing protein</fullName>
    </submittedName>
</protein>
<proteinExistence type="predicted"/>
<reference evidence="2" key="1">
    <citation type="submission" date="2022-11" db="UniProtKB">
        <authorList>
            <consortium name="WormBaseParasite"/>
        </authorList>
    </citation>
    <scope>IDENTIFICATION</scope>
</reference>
<accession>A0AC34GD45</accession>
<dbReference type="Proteomes" id="UP000887579">
    <property type="component" value="Unplaced"/>
</dbReference>
<dbReference type="WBParaSite" id="ES5_v2.g27620.t1">
    <property type="protein sequence ID" value="ES5_v2.g27620.t1"/>
    <property type="gene ID" value="ES5_v2.g27620"/>
</dbReference>